<dbReference type="InterPro" id="IPR015915">
    <property type="entry name" value="Kelch-typ_b-propeller"/>
</dbReference>
<keyword evidence="5" id="KW-1185">Reference proteome</keyword>
<evidence type="ECO:0000256" key="3">
    <source>
        <dbReference type="SAM" id="MobiDB-lite"/>
    </source>
</evidence>
<keyword evidence="1" id="KW-0677">Repeat</keyword>
<evidence type="ECO:0000256" key="2">
    <source>
        <dbReference type="ARBA" id="ARBA00023004"/>
    </source>
</evidence>
<name>A0A9P4IEK8_9PEZI</name>
<reference evidence="4" key="1">
    <citation type="journal article" date="2020" name="Stud. Mycol.">
        <title>101 Dothideomycetes genomes: a test case for predicting lifestyles and emergence of pathogens.</title>
        <authorList>
            <person name="Haridas S."/>
            <person name="Albert R."/>
            <person name="Binder M."/>
            <person name="Bloem J."/>
            <person name="Labutti K."/>
            <person name="Salamov A."/>
            <person name="Andreopoulos B."/>
            <person name="Baker S."/>
            <person name="Barry K."/>
            <person name="Bills G."/>
            <person name="Bluhm B."/>
            <person name="Cannon C."/>
            <person name="Castanera R."/>
            <person name="Culley D."/>
            <person name="Daum C."/>
            <person name="Ezra D."/>
            <person name="Gonzalez J."/>
            <person name="Henrissat B."/>
            <person name="Kuo A."/>
            <person name="Liang C."/>
            <person name="Lipzen A."/>
            <person name="Lutzoni F."/>
            <person name="Magnuson J."/>
            <person name="Mondo S."/>
            <person name="Nolan M."/>
            <person name="Ohm R."/>
            <person name="Pangilinan J."/>
            <person name="Park H.-J."/>
            <person name="Ramirez L."/>
            <person name="Alfaro M."/>
            <person name="Sun H."/>
            <person name="Tritt A."/>
            <person name="Yoshinaga Y."/>
            <person name="Zwiers L.-H."/>
            <person name="Turgeon B."/>
            <person name="Goodwin S."/>
            <person name="Spatafora J."/>
            <person name="Crous P."/>
            <person name="Grigoriev I."/>
        </authorList>
    </citation>
    <scope>NUCLEOTIDE SEQUENCE</scope>
    <source>
        <strain evidence="4">CBS 133067</strain>
    </source>
</reference>
<dbReference type="GO" id="GO:0019760">
    <property type="term" value="P:glucosinolate metabolic process"/>
    <property type="evidence" value="ECO:0007669"/>
    <property type="project" value="UniProtKB-ARBA"/>
</dbReference>
<evidence type="ECO:0000256" key="1">
    <source>
        <dbReference type="ARBA" id="ARBA00022737"/>
    </source>
</evidence>
<evidence type="ECO:0000313" key="5">
    <source>
        <dbReference type="Proteomes" id="UP000799772"/>
    </source>
</evidence>
<evidence type="ECO:0000313" key="4">
    <source>
        <dbReference type="EMBL" id="KAF2097097.1"/>
    </source>
</evidence>
<feature type="region of interest" description="Disordered" evidence="3">
    <location>
        <begin position="143"/>
        <end position="188"/>
    </location>
</feature>
<protein>
    <submittedName>
        <fullName evidence="4">Galactose oxidase</fullName>
    </submittedName>
</protein>
<comment type="caution">
    <text evidence="4">The sequence shown here is derived from an EMBL/GenBank/DDBJ whole genome shotgun (WGS) entry which is preliminary data.</text>
</comment>
<dbReference type="Gene3D" id="2.120.10.80">
    <property type="entry name" value="Kelch-type beta propeller"/>
    <property type="match status" value="2"/>
</dbReference>
<dbReference type="EMBL" id="ML978128">
    <property type="protein sequence ID" value="KAF2097097.1"/>
    <property type="molecule type" value="Genomic_DNA"/>
</dbReference>
<dbReference type="InterPro" id="IPR006652">
    <property type="entry name" value="Kelch_1"/>
</dbReference>
<accession>A0A9P4IEK8</accession>
<gene>
    <name evidence="4" type="ORF">NA57DRAFT_66790</name>
</gene>
<dbReference type="Pfam" id="PF24681">
    <property type="entry name" value="Kelch_KLHDC2_KLHL20_DRC7"/>
    <property type="match status" value="1"/>
</dbReference>
<proteinExistence type="predicted"/>
<feature type="region of interest" description="Disordered" evidence="3">
    <location>
        <begin position="334"/>
        <end position="358"/>
    </location>
</feature>
<dbReference type="Pfam" id="PF01344">
    <property type="entry name" value="Kelch_1"/>
    <property type="match status" value="1"/>
</dbReference>
<dbReference type="Proteomes" id="UP000799772">
    <property type="component" value="Unassembled WGS sequence"/>
</dbReference>
<dbReference type="PANTHER" id="PTHR47435">
    <property type="entry name" value="KELCH REPEAT PROTEIN (AFU_ORTHOLOGUE AFUA_5G12780)"/>
    <property type="match status" value="1"/>
</dbReference>
<organism evidence="4 5">
    <name type="scientific">Rhizodiscina lignyota</name>
    <dbReference type="NCBI Taxonomy" id="1504668"/>
    <lineage>
        <taxon>Eukaryota</taxon>
        <taxon>Fungi</taxon>
        <taxon>Dikarya</taxon>
        <taxon>Ascomycota</taxon>
        <taxon>Pezizomycotina</taxon>
        <taxon>Dothideomycetes</taxon>
        <taxon>Pleosporomycetidae</taxon>
        <taxon>Aulographales</taxon>
        <taxon>Rhizodiscinaceae</taxon>
        <taxon>Rhizodiscina</taxon>
    </lineage>
</organism>
<dbReference type="AlphaFoldDB" id="A0A9P4IEK8"/>
<dbReference type="PANTHER" id="PTHR47435:SF4">
    <property type="entry name" value="KELCH REPEAT PROTEIN (AFU_ORTHOLOGUE AFUA_5G12780)"/>
    <property type="match status" value="1"/>
</dbReference>
<sequence length="471" mass="50542">MSFARGWYDPASWNPQIKATLTMVAGAPFPRVGHSLAVVKGRAYIFGGERNPGQLANNDMNVVFLPAYEGQEVDYTSIPARSLESGGAIPAARKGHVAVVIGDAILIFGGELSDPNTETEKEGRVWIFDTSSNAWTYLDPAPETPYPAARHGHAAASSELPEPRDTAAKPDRDILPQQPPEAGEFPPEPADIASWGTLFIYGGMALKKNADEEGKSELLNDAWAFDLRTKTWYPMPPPPGPARTGASLVCVGNTVWRFGGFDGQSYIGDVVDKLDVSGLWSFGSRGSALGELAFASGLGEWESSPYVAGPIARADAGAVEVVLGGRGYVALVGGQGRGSKGKGKETAEGQTEASGEDDSTRVFDDIWTFRVQPLRARSTQVKNPDDEQQLAPELAENSWSHAEYQHIDNEGDVKKDDESIEVMNQFRSLRRRAGFAAAKGSEIEGSSFVVWGGVDGRGAVRSDGYMVTIET</sequence>
<feature type="compositionally biased region" description="Basic and acidic residues" evidence="3">
    <location>
        <begin position="161"/>
        <end position="174"/>
    </location>
</feature>
<dbReference type="OrthoDB" id="10250130at2759"/>
<keyword evidence="2" id="KW-0408">Iron</keyword>
<dbReference type="SUPFAM" id="SSF117281">
    <property type="entry name" value="Kelch motif"/>
    <property type="match status" value="1"/>
</dbReference>